<dbReference type="KEGG" id="tvd:SG34_026545"/>
<sequence>MKTARLEEEQLIERYILRQMTEEEASEFEAFYLSNQECLDQLELAQRLFQGLEMIAETPDVEPEPKVREIASHKSWWRREVPAWSLAASLLLAILPSGYLYQTLSQQSFPDSNISVVNLSLSELRGAEQALTIKRDNKQVILSAYIDTELENMDFQMYGFQLKNLNSATPVWQLAELQLTNDGMLYIDLGKNYLKAGSYEFDLFGLSGGDRQVLLKSGLLEVTD</sequence>
<evidence type="ECO:0008006" key="3">
    <source>
        <dbReference type="Google" id="ProtNLM"/>
    </source>
</evidence>
<reference evidence="1 2" key="2">
    <citation type="journal article" date="2022" name="Mar. Drugs">
        <title>Bioassay-Guided Fractionation Leads to the Detection of Cholic Acid Generated by the Rare Thalassomonas sp.</title>
        <authorList>
            <person name="Pheiffer F."/>
            <person name="Schneider Y.K."/>
            <person name="Hansen E.H."/>
            <person name="Andersen J.H."/>
            <person name="Isaksson J."/>
            <person name="Busche T."/>
            <person name="R C."/>
            <person name="Kalinowski J."/>
            <person name="Zyl L.V."/>
            <person name="Trindade M."/>
        </authorList>
    </citation>
    <scope>NUCLEOTIDE SEQUENCE [LARGE SCALE GENOMIC DNA]</scope>
    <source>
        <strain evidence="1 2">XOM25</strain>
    </source>
</reference>
<dbReference type="Proteomes" id="UP000032352">
    <property type="component" value="Chromosome"/>
</dbReference>
<organism evidence="1 2">
    <name type="scientific">Thalassomonas viridans</name>
    <dbReference type="NCBI Taxonomy" id="137584"/>
    <lineage>
        <taxon>Bacteria</taxon>
        <taxon>Pseudomonadati</taxon>
        <taxon>Pseudomonadota</taxon>
        <taxon>Gammaproteobacteria</taxon>
        <taxon>Alteromonadales</taxon>
        <taxon>Colwelliaceae</taxon>
        <taxon>Thalassomonas</taxon>
    </lineage>
</organism>
<proteinExistence type="predicted"/>
<accession>A0AAF0C937</accession>
<dbReference type="RefSeq" id="WP_044838557.1">
    <property type="nucleotide sequence ID" value="NZ_CP059733.1"/>
</dbReference>
<evidence type="ECO:0000313" key="1">
    <source>
        <dbReference type="EMBL" id="WDE04830.1"/>
    </source>
</evidence>
<evidence type="ECO:0000313" key="2">
    <source>
        <dbReference type="Proteomes" id="UP000032352"/>
    </source>
</evidence>
<dbReference type="AlphaFoldDB" id="A0AAF0C937"/>
<dbReference type="EMBL" id="CP059733">
    <property type="protein sequence ID" value="WDE04830.1"/>
    <property type="molecule type" value="Genomic_DNA"/>
</dbReference>
<protein>
    <recommendedName>
        <fullName evidence="3">Anti-sigma factor</fullName>
    </recommendedName>
</protein>
<reference evidence="1 2" key="1">
    <citation type="journal article" date="2015" name="Genome Announc.">
        <title>Draft Genome Sequences of Marine Isolates of Thalassomonas viridans and Thalassomonas actiniarum.</title>
        <authorList>
            <person name="Olonade I."/>
            <person name="van Zyl L.J."/>
            <person name="Trindade M."/>
        </authorList>
    </citation>
    <scope>NUCLEOTIDE SEQUENCE [LARGE SCALE GENOMIC DNA]</scope>
    <source>
        <strain evidence="1 2">XOM25</strain>
    </source>
</reference>
<keyword evidence="2" id="KW-1185">Reference proteome</keyword>
<name>A0AAF0C937_9GAMM</name>
<gene>
    <name evidence="1" type="ORF">SG34_026545</name>
</gene>